<evidence type="ECO:0000259" key="7">
    <source>
        <dbReference type="SMART" id="SM00893"/>
    </source>
</evidence>
<evidence type="ECO:0000256" key="5">
    <source>
        <dbReference type="PIRNR" id="PIRNR000089"/>
    </source>
</evidence>
<dbReference type="InterPro" id="IPR001308">
    <property type="entry name" value="ETF_a/FixB"/>
</dbReference>
<dbReference type="GO" id="GO:0050660">
    <property type="term" value="F:flavin adenine dinucleotide binding"/>
    <property type="evidence" value="ECO:0007669"/>
    <property type="project" value="InterPro"/>
</dbReference>
<dbReference type="Pfam" id="PF01012">
    <property type="entry name" value="ETF"/>
    <property type="match status" value="1"/>
</dbReference>
<comment type="subcellular location">
    <subcellularLocation>
        <location evidence="1 5">Mitochondrion matrix</location>
    </subcellularLocation>
</comment>
<evidence type="ECO:0000256" key="2">
    <source>
        <dbReference type="ARBA" id="ARBA00005817"/>
    </source>
</evidence>
<reference evidence="8" key="1">
    <citation type="journal article" date="2016" name="Mol. Biol. Evol.">
        <title>Novel hydrogenosomes in the microaerophilic jakobid Stygiella incarcerata.</title>
        <authorList>
            <person name="Leger M.M."/>
            <person name="Eme L."/>
            <person name="Hug L.A."/>
            <person name="Roger A.J."/>
        </authorList>
    </citation>
    <scope>NUCLEOTIDE SEQUENCE</scope>
</reference>
<dbReference type="Gene3D" id="3.40.50.1220">
    <property type="entry name" value="TPP-binding domain"/>
    <property type="match status" value="1"/>
</dbReference>
<dbReference type="SMART" id="SM00893">
    <property type="entry name" value="ETF"/>
    <property type="match status" value="1"/>
</dbReference>
<keyword evidence="3 5" id="KW-0285">Flavoprotein</keyword>
<comment type="function">
    <text evidence="5">The electron transfer flavoprotein serves as a specific electron acceptor for several dehydrogenases, including five acyl-CoA dehydrogenases, glutaryl-CoA and sarcosine dehydrogenase. It transfers the electrons to the main mitochondrial respiratory chain via ETF-ubiquinone oxidoreductase (ETF dehydrogenase).</text>
</comment>
<dbReference type="InterPro" id="IPR033947">
    <property type="entry name" value="ETF_alpha_N"/>
</dbReference>
<feature type="domain" description="Electron transfer flavoprotein alpha/beta-subunit N-terminal" evidence="7">
    <location>
        <begin position="29"/>
        <end position="210"/>
    </location>
</feature>
<feature type="binding site" evidence="6">
    <location>
        <position position="313"/>
    </location>
    <ligand>
        <name>FAD</name>
        <dbReference type="ChEBI" id="CHEBI:57692"/>
    </ligand>
</feature>
<keyword evidence="4 5" id="KW-0274">FAD</keyword>
<dbReference type="FunFam" id="3.40.50.1220:FF:000001">
    <property type="entry name" value="Electron transfer flavoprotein, alpha subunit"/>
    <property type="match status" value="1"/>
</dbReference>
<comment type="cofactor">
    <cofactor evidence="5 6">
        <name>FAD</name>
        <dbReference type="ChEBI" id="CHEBI:57692"/>
    </cofactor>
    <text evidence="5 6">Binds 1 FAD per dimer.</text>
</comment>
<keyword evidence="5" id="KW-0496">Mitochondrion</keyword>
<dbReference type="InterPro" id="IPR014729">
    <property type="entry name" value="Rossmann-like_a/b/a_fold"/>
</dbReference>
<dbReference type="PANTHER" id="PTHR43153">
    <property type="entry name" value="ELECTRON TRANSFER FLAVOPROTEIN ALPHA"/>
    <property type="match status" value="1"/>
</dbReference>
<comment type="similarity">
    <text evidence="2 5">Belongs to the ETF alpha-subunit/FixB family.</text>
</comment>
<dbReference type="Pfam" id="PF00766">
    <property type="entry name" value="ETF_alpha"/>
    <property type="match status" value="1"/>
</dbReference>
<dbReference type="PIRSF" id="PIRSF000089">
    <property type="entry name" value="Electra_flavoP_a"/>
    <property type="match status" value="1"/>
</dbReference>
<dbReference type="PANTHER" id="PTHR43153:SF1">
    <property type="entry name" value="ELECTRON TRANSFER FLAVOPROTEIN SUBUNIT ALPHA, MITOCHONDRIAL"/>
    <property type="match status" value="1"/>
</dbReference>
<dbReference type="SUPFAM" id="SSF52402">
    <property type="entry name" value="Adenine nucleotide alpha hydrolases-like"/>
    <property type="match status" value="1"/>
</dbReference>
<feature type="binding site" evidence="6">
    <location>
        <position position="235"/>
    </location>
    <ligand>
        <name>FAD</name>
        <dbReference type="ChEBI" id="CHEBI:57692"/>
    </ligand>
</feature>
<dbReference type="InterPro" id="IPR014730">
    <property type="entry name" value="ETF_a/b_N"/>
</dbReference>
<keyword evidence="5" id="KW-0249">Electron transport</keyword>
<protein>
    <recommendedName>
        <fullName evidence="5">Electron transfer flavoprotein subunit alpha</fullName>
        <shortName evidence="5">Alpha-ETF</shortName>
    </recommendedName>
</protein>
<feature type="binding site" evidence="6">
    <location>
        <begin position="292"/>
        <end position="299"/>
    </location>
    <ligand>
        <name>FAD</name>
        <dbReference type="ChEBI" id="CHEBI:57692"/>
    </ligand>
</feature>
<comment type="subunit">
    <text evidence="5">Heterodimer of an alpha and a beta subunit.</text>
</comment>
<dbReference type="InterPro" id="IPR014731">
    <property type="entry name" value="ETF_asu_C"/>
</dbReference>
<name>A0A192ZIK4_9EUKA</name>
<dbReference type="GO" id="GO:0009055">
    <property type="term" value="F:electron transfer activity"/>
    <property type="evidence" value="ECO:0007669"/>
    <property type="project" value="InterPro"/>
</dbReference>
<keyword evidence="5" id="KW-0813">Transport</keyword>
<evidence type="ECO:0000256" key="1">
    <source>
        <dbReference type="ARBA" id="ARBA00004305"/>
    </source>
</evidence>
<evidence type="ECO:0000313" key="8">
    <source>
        <dbReference type="EMBL" id="ANM86752.1"/>
    </source>
</evidence>
<evidence type="ECO:0000256" key="4">
    <source>
        <dbReference type="ARBA" id="ARBA00022827"/>
    </source>
</evidence>
<evidence type="ECO:0000256" key="3">
    <source>
        <dbReference type="ARBA" id="ARBA00022630"/>
    </source>
</evidence>
<feature type="binding site" evidence="6">
    <location>
        <begin position="275"/>
        <end position="279"/>
    </location>
    <ligand>
        <name>FAD</name>
        <dbReference type="ChEBI" id="CHEBI:57692"/>
    </ligand>
</feature>
<dbReference type="CDD" id="cd01715">
    <property type="entry name" value="ETF_alpha"/>
    <property type="match status" value="1"/>
</dbReference>
<dbReference type="EMBL" id="KT984532">
    <property type="protein sequence ID" value="ANM86752.1"/>
    <property type="molecule type" value="mRNA"/>
</dbReference>
<gene>
    <name evidence="8" type="primary">ETFA</name>
</gene>
<dbReference type="GO" id="GO:0005759">
    <property type="term" value="C:mitochondrial matrix"/>
    <property type="evidence" value="ECO:0007669"/>
    <property type="project" value="UniProtKB-SubCell"/>
</dbReference>
<proteinExistence type="evidence at transcript level"/>
<feature type="binding site" evidence="6">
    <location>
        <begin position="260"/>
        <end position="261"/>
    </location>
    <ligand>
        <name>FAD</name>
        <dbReference type="ChEBI" id="CHEBI:57692"/>
    </ligand>
</feature>
<dbReference type="AlphaFoldDB" id="A0A192ZIK4"/>
<dbReference type="InterPro" id="IPR029035">
    <property type="entry name" value="DHS-like_NAD/FAD-binding_dom"/>
</dbReference>
<sequence length="343" mass="36505">MLSSFLATRFQRTTGGLWRSLSSTAGVSTMLLVDHDNKHLSPTFFSAITASKKLGGEVSMFVAGHKCDSVVEECLSIDGISKVIVASDVLLEHPTAETMTPLLVAAQKQFSFSHILSNHSSFGKNIIPRLGAVLDVQPVADVVEIRAENHFVRPFYAGNALMELKVSEKPVILTIRPTAFEKHAKLDEKKGTVVEKMDFDAPKEAIGSEFVSMKVPEKGGRPDLSTAPIVVAGGRGVGSREKFEWVEKLADKLGAAVGATRAVVDAGGIISNDAQIGQTGKIIAPELYIGVGVSGAIQHVAGIKDSKVIVAINKDPEAPIFQVADFGLVADALKAVPELLEKL</sequence>
<accession>A0A192ZIK4</accession>
<dbReference type="GO" id="GO:0033539">
    <property type="term" value="P:fatty acid beta-oxidation using acyl-CoA dehydrogenase"/>
    <property type="evidence" value="ECO:0007669"/>
    <property type="project" value="TreeGrafter"/>
</dbReference>
<evidence type="ECO:0000256" key="6">
    <source>
        <dbReference type="PIRSR" id="PIRSR000089-1"/>
    </source>
</evidence>
<dbReference type="Gene3D" id="3.40.50.620">
    <property type="entry name" value="HUPs"/>
    <property type="match status" value="1"/>
</dbReference>
<organism evidence="8">
    <name type="scientific">Stygiella incarcerata</name>
    <dbReference type="NCBI Taxonomy" id="1712417"/>
    <lineage>
        <taxon>Eukaryota</taxon>
        <taxon>Discoba</taxon>
        <taxon>Jakobida</taxon>
        <taxon>Andalucina</taxon>
        <taxon>Stygiellidae</taxon>
        <taxon>Stygiella</taxon>
    </lineage>
</organism>
<dbReference type="SUPFAM" id="SSF52467">
    <property type="entry name" value="DHS-like NAD/FAD-binding domain"/>
    <property type="match status" value="1"/>
</dbReference>